<dbReference type="EMBL" id="LSYS01004732">
    <property type="protein sequence ID" value="OPJ79032.1"/>
    <property type="molecule type" value="Genomic_DNA"/>
</dbReference>
<dbReference type="AlphaFoldDB" id="A0A1V4K3J7"/>
<comment type="caution">
    <text evidence="1">The sequence shown here is derived from an EMBL/GenBank/DDBJ whole genome shotgun (WGS) entry which is preliminary data.</text>
</comment>
<evidence type="ECO:0000313" key="2">
    <source>
        <dbReference type="Proteomes" id="UP000190648"/>
    </source>
</evidence>
<protein>
    <submittedName>
        <fullName evidence="1">Uncharacterized protein</fullName>
    </submittedName>
</protein>
<evidence type="ECO:0000313" key="1">
    <source>
        <dbReference type="EMBL" id="OPJ79032.1"/>
    </source>
</evidence>
<proteinExistence type="predicted"/>
<name>A0A1V4K3J7_PATFA</name>
<dbReference type="Proteomes" id="UP000190648">
    <property type="component" value="Unassembled WGS sequence"/>
</dbReference>
<keyword evidence="2" id="KW-1185">Reference proteome</keyword>
<accession>A0A1V4K3J7</accession>
<sequence>MRLNSGWGFPAPPPLAPIRGKGRKIYKNRYNSEVSGARLRNLQLTAAGREPEEAKPVNYSFSCDCRKAAVNWI</sequence>
<gene>
    <name evidence="1" type="ORF">AV530_004979</name>
</gene>
<organism evidence="1 2">
    <name type="scientific">Patagioenas fasciata monilis</name>
    <dbReference type="NCBI Taxonomy" id="372326"/>
    <lineage>
        <taxon>Eukaryota</taxon>
        <taxon>Metazoa</taxon>
        <taxon>Chordata</taxon>
        <taxon>Craniata</taxon>
        <taxon>Vertebrata</taxon>
        <taxon>Euteleostomi</taxon>
        <taxon>Archelosauria</taxon>
        <taxon>Archosauria</taxon>
        <taxon>Dinosauria</taxon>
        <taxon>Saurischia</taxon>
        <taxon>Theropoda</taxon>
        <taxon>Coelurosauria</taxon>
        <taxon>Aves</taxon>
        <taxon>Neognathae</taxon>
        <taxon>Neoaves</taxon>
        <taxon>Columbimorphae</taxon>
        <taxon>Columbiformes</taxon>
        <taxon>Columbidae</taxon>
        <taxon>Patagioenas</taxon>
    </lineage>
</organism>
<reference evidence="1 2" key="1">
    <citation type="submission" date="2016-02" db="EMBL/GenBank/DDBJ databases">
        <title>Band-tailed pigeon sequencing and assembly.</title>
        <authorList>
            <person name="Soares A.E."/>
            <person name="Novak B.J."/>
            <person name="Rice E.S."/>
            <person name="O'Connell B."/>
            <person name="Chang D."/>
            <person name="Weber S."/>
            <person name="Shapiro B."/>
        </authorList>
    </citation>
    <scope>NUCLEOTIDE SEQUENCE [LARGE SCALE GENOMIC DNA]</scope>
    <source>
        <strain evidence="1">BTP2013</strain>
        <tissue evidence="1">Blood</tissue>
    </source>
</reference>